<gene>
    <name evidence="1" type="ORF">PAI11_38240</name>
</gene>
<accession>H0EAF0</accession>
<organism evidence="1 2">
    <name type="scientific">Patulibacter medicamentivorans</name>
    <dbReference type="NCBI Taxonomy" id="1097667"/>
    <lineage>
        <taxon>Bacteria</taxon>
        <taxon>Bacillati</taxon>
        <taxon>Actinomycetota</taxon>
        <taxon>Thermoleophilia</taxon>
        <taxon>Solirubrobacterales</taxon>
        <taxon>Patulibacteraceae</taxon>
        <taxon>Patulibacter</taxon>
    </lineage>
</organism>
<dbReference type="Proteomes" id="UP000005143">
    <property type="component" value="Unassembled WGS sequence"/>
</dbReference>
<comment type="caution">
    <text evidence="1">The sequence shown here is derived from an EMBL/GenBank/DDBJ whole genome shotgun (WGS) entry which is preliminary data.</text>
</comment>
<evidence type="ECO:0000313" key="1">
    <source>
        <dbReference type="EMBL" id="EHN09277.1"/>
    </source>
</evidence>
<dbReference type="EMBL" id="AGUD01000295">
    <property type="protein sequence ID" value="EHN09277.1"/>
    <property type="molecule type" value="Genomic_DNA"/>
</dbReference>
<evidence type="ECO:0000313" key="2">
    <source>
        <dbReference type="Proteomes" id="UP000005143"/>
    </source>
</evidence>
<dbReference type="AlphaFoldDB" id="H0EAF0"/>
<sequence>MTGPALVVPVQLDALSVNAQLIARDGFRWWRYDYAALDEFSSPEPVAQQDGITGGGPGVRLHWVIPDALRQGVQDARTGTIEHPLVPNRWLVSRFVQGATLSATSWVVESDCPYSPASKAAGADVAQMSMCLVDSDLARRWAASPDPCRNTVQLPPAGRTPYAMIGAAFPLAQWQERDPDSAFLTALAPGNVAFPIYTPHNRGVFSFYDAMAGVPAGAGTVSYAVVGWHSSADDDPLAGWAADSGSDTPYLDALSALDWSVAGDRAQPATRTLYEGLALGVAWDPSGPPACGEQDPLAALKHSPDIDVGVGNTTTDAFTSLLAARAPDLRSGGEQLLRAFQYDLLPVLGEVNGEALLDRSIRRAWHGSSAGGYRWEIVAAEDQDASAATLTVGERTWLAQLNADQLRLDLALGDLDALQWRFHELWWKAGRYPSDSFPDPPPGVASQEQLTQQLDPTFVAGDGTASVARQLLDQLATVRALADRVPQPDPHVPDPQDALTAGIGAFARARGLDATAKVLKAVEAPRYWMPNDPVVVVSGVQPPDESTATPPVARLQSDLVASLTVDGVPATLAGMPALAAALPARAGLPDGVGAVLAEWLLVDPANATLIGQALGKPPGDVAKAIATRAAPAYSSPLPALGLIPWVQPWQPMFVEWAAAYAPLGDGAQWAFDGEDYRYAPRTPATATPQSLSGISLLSPHAQVVMGARLQTFLDQFGGSAELRHVYEEIFGGRTPLPVLTQALTGFNAQLTVRDQRAMRRPAPAEQTPVTGSEPSYSIAELAGFPDADAAGLLAARYRGAVTTAPFMVAGVSPPFQPLRQGQMWLTYLALYDKFGRTLTVVGDGRSESGIHDAANFPAVVDPAMAPTAKAVPNVASVVELPPRILQPTRLDFDLVDGRDDARLLWRDADANPVCGWLLPNHLDHSVLVFGPDGTALGEVRLVVAADGTRSGHWDPPPHGDVRTMADVAAAAPRLAQMISAPALAQEAAFDAFLDAIDTTLWTTDPLGARRDQALSVLIGRPLALVRASLRLSLRQPPRRDPSWAGTFAAPSTAVRQQPFAVRLGDLATRDDGLIGYFAHEDYSTLNTVATPRTQTAQGYVHPIGAPGADGPNYLALRPDAAPAPITMLVDPRAGVHATTGVVPVVRADLPGPFVARALRRLEVTFRLEPALTYVQPTPTIAGTTPDPASSVVLPIPSERAGTWTFWDQEPAWTPYGLVDATPGAELKPYLASLRDGRLQLVVDLADAPPPT</sequence>
<name>H0EAF0_9ACTN</name>
<dbReference type="PATRIC" id="fig|1097667.3.peg.3789"/>
<dbReference type="RefSeq" id="WP_007578272.1">
    <property type="nucleotide sequence ID" value="NZ_AGUD01000295.1"/>
</dbReference>
<proteinExistence type="predicted"/>
<keyword evidence="2" id="KW-1185">Reference proteome</keyword>
<protein>
    <submittedName>
        <fullName evidence="1">Uncharacterized protein</fullName>
    </submittedName>
</protein>
<dbReference type="OrthoDB" id="6091628at2"/>
<reference evidence="1 2" key="1">
    <citation type="journal article" date="2013" name="Biodegradation">
        <title>Quantitative proteomic analysis of ibuprofen-degrading Patulibacter sp. strain I11.</title>
        <authorList>
            <person name="Almeida B."/>
            <person name="Kjeldal H."/>
            <person name="Lolas I."/>
            <person name="Knudsen A.D."/>
            <person name="Carvalho G."/>
            <person name="Nielsen K.L."/>
            <person name="Barreto Crespo M.T."/>
            <person name="Stensballe A."/>
            <person name="Nielsen J.L."/>
        </authorList>
    </citation>
    <scope>NUCLEOTIDE SEQUENCE [LARGE SCALE GENOMIC DNA]</scope>
    <source>
        <strain evidence="1 2">I11</strain>
    </source>
</reference>